<dbReference type="Gene3D" id="1.10.10.1320">
    <property type="entry name" value="Anti-sigma factor, zinc-finger domain"/>
    <property type="match status" value="1"/>
</dbReference>
<dbReference type="InterPro" id="IPR000719">
    <property type="entry name" value="Prot_kinase_dom"/>
</dbReference>
<keyword evidence="4 5" id="KW-0067">ATP-binding</keyword>
<gene>
    <name evidence="8" type="primary">prkC_20</name>
    <name evidence="8" type="ORF">ETAA1_43090</name>
</gene>
<dbReference type="PANTHER" id="PTHR43289:SF6">
    <property type="entry name" value="SERINE_THREONINE-PROTEIN KINASE NEKL-3"/>
    <property type="match status" value="1"/>
</dbReference>
<evidence type="ECO:0000313" key="8">
    <source>
        <dbReference type="EMBL" id="QDU22331.1"/>
    </source>
</evidence>
<name>A0A517XXU2_9BACT</name>
<evidence type="ECO:0000256" key="3">
    <source>
        <dbReference type="ARBA" id="ARBA00022777"/>
    </source>
</evidence>
<feature type="domain" description="Protein kinase" evidence="7">
    <location>
        <begin position="87"/>
        <end position="343"/>
    </location>
</feature>
<evidence type="ECO:0000256" key="2">
    <source>
        <dbReference type="ARBA" id="ARBA00022741"/>
    </source>
</evidence>
<feature type="region of interest" description="Disordered" evidence="6">
    <location>
        <begin position="54"/>
        <end position="83"/>
    </location>
</feature>
<dbReference type="Gene3D" id="3.30.200.20">
    <property type="entry name" value="Phosphorylase Kinase, domain 1"/>
    <property type="match status" value="1"/>
</dbReference>
<evidence type="ECO:0000259" key="7">
    <source>
        <dbReference type="PROSITE" id="PS50011"/>
    </source>
</evidence>
<dbReference type="OrthoDB" id="6111975at2"/>
<feature type="binding site" evidence="5">
    <location>
        <position position="116"/>
    </location>
    <ligand>
        <name>ATP</name>
        <dbReference type="ChEBI" id="CHEBI:30616"/>
    </ligand>
</feature>
<evidence type="ECO:0000256" key="4">
    <source>
        <dbReference type="ARBA" id="ARBA00022840"/>
    </source>
</evidence>
<organism evidence="8 9">
    <name type="scientific">Urbifossiella limnaea</name>
    <dbReference type="NCBI Taxonomy" id="2528023"/>
    <lineage>
        <taxon>Bacteria</taxon>
        <taxon>Pseudomonadati</taxon>
        <taxon>Planctomycetota</taxon>
        <taxon>Planctomycetia</taxon>
        <taxon>Gemmatales</taxon>
        <taxon>Gemmataceae</taxon>
        <taxon>Urbifossiella</taxon>
    </lineage>
</organism>
<dbReference type="InterPro" id="IPR008271">
    <property type="entry name" value="Ser/Thr_kinase_AS"/>
</dbReference>
<dbReference type="InterPro" id="IPR017441">
    <property type="entry name" value="Protein_kinase_ATP_BS"/>
</dbReference>
<dbReference type="InterPro" id="IPR027383">
    <property type="entry name" value="Znf_put"/>
</dbReference>
<keyword evidence="2 5" id="KW-0547">Nucleotide-binding</keyword>
<dbReference type="SUPFAM" id="SSF56112">
    <property type="entry name" value="Protein kinase-like (PK-like)"/>
    <property type="match status" value="1"/>
</dbReference>
<dbReference type="RefSeq" id="WP_145241984.1">
    <property type="nucleotide sequence ID" value="NZ_CP036273.1"/>
</dbReference>
<protein>
    <submittedName>
        <fullName evidence="8">Serine/threonine-protein kinase PrkC</fullName>
        <ecNumber evidence="8">2.7.11.1</ecNumber>
    </submittedName>
</protein>
<dbReference type="Proteomes" id="UP000319576">
    <property type="component" value="Chromosome"/>
</dbReference>
<dbReference type="InterPro" id="IPR011009">
    <property type="entry name" value="Kinase-like_dom_sf"/>
</dbReference>
<feature type="region of interest" description="Disordered" evidence="6">
    <location>
        <begin position="411"/>
        <end position="440"/>
    </location>
</feature>
<dbReference type="GO" id="GO:0004674">
    <property type="term" value="F:protein serine/threonine kinase activity"/>
    <property type="evidence" value="ECO:0007669"/>
    <property type="project" value="UniProtKB-EC"/>
</dbReference>
<evidence type="ECO:0000313" key="9">
    <source>
        <dbReference type="Proteomes" id="UP000319576"/>
    </source>
</evidence>
<dbReference type="InterPro" id="IPR041916">
    <property type="entry name" value="Anti_sigma_zinc_sf"/>
</dbReference>
<dbReference type="GO" id="GO:0005524">
    <property type="term" value="F:ATP binding"/>
    <property type="evidence" value="ECO:0007669"/>
    <property type="project" value="UniProtKB-UniRule"/>
</dbReference>
<dbReference type="AlphaFoldDB" id="A0A517XXU2"/>
<evidence type="ECO:0000256" key="1">
    <source>
        <dbReference type="ARBA" id="ARBA00022679"/>
    </source>
</evidence>
<evidence type="ECO:0000256" key="5">
    <source>
        <dbReference type="PROSITE-ProRule" id="PRU10141"/>
    </source>
</evidence>
<dbReference type="Pfam" id="PF00069">
    <property type="entry name" value="Pkinase"/>
    <property type="match status" value="1"/>
</dbReference>
<dbReference type="EC" id="2.7.11.1" evidence="8"/>
<dbReference type="PANTHER" id="PTHR43289">
    <property type="entry name" value="MITOGEN-ACTIVATED PROTEIN KINASE KINASE KINASE 20-RELATED"/>
    <property type="match status" value="1"/>
</dbReference>
<keyword evidence="3 8" id="KW-0418">Kinase</keyword>
<dbReference type="Gene3D" id="1.10.510.10">
    <property type="entry name" value="Transferase(Phosphotransferase) domain 1"/>
    <property type="match status" value="1"/>
</dbReference>
<reference evidence="8 9" key="1">
    <citation type="submission" date="2019-02" db="EMBL/GenBank/DDBJ databases">
        <title>Deep-cultivation of Planctomycetes and their phenomic and genomic characterization uncovers novel biology.</title>
        <authorList>
            <person name="Wiegand S."/>
            <person name="Jogler M."/>
            <person name="Boedeker C."/>
            <person name="Pinto D."/>
            <person name="Vollmers J."/>
            <person name="Rivas-Marin E."/>
            <person name="Kohn T."/>
            <person name="Peeters S.H."/>
            <person name="Heuer A."/>
            <person name="Rast P."/>
            <person name="Oberbeckmann S."/>
            <person name="Bunk B."/>
            <person name="Jeske O."/>
            <person name="Meyerdierks A."/>
            <person name="Storesund J.E."/>
            <person name="Kallscheuer N."/>
            <person name="Luecker S."/>
            <person name="Lage O.M."/>
            <person name="Pohl T."/>
            <person name="Merkel B.J."/>
            <person name="Hornburger P."/>
            <person name="Mueller R.-W."/>
            <person name="Bruemmer F."/>
            <person name="Labrenz M."/>
            <person name="Spormann A.M."/>
            <person name="Op den Camp H."/>
            <person name="Overmann J."/>
            <person name="Amann R."/>
            <person name="Jetten M.S.M."/>
            <person name="Mascher T."/>
            <person name="Medema M.H."/>
            <person name="Devos D.P."/>
            <person name="Kaster A.-K."/>
            <person name="Ovreas L."/>
            <person name="Rohde M."/>
            <person name="Galperin M.Y."/>
            <person name="Jogler C."/>
        </authorList>
    </citation>
    <scope>NUCLEOTIDE SEQUENCE [LARGE SCALE GENOMIC DNA]</scope>
    <source>
        <strain evidence="8 9">ETA_A1</strain>
    </source>
</reference>
<dbReference type="EMBL" id="CP036273">
    <property type="protein sequence ID" value="QDU22331.1"/>
    <property type="molecule type" value="Genomic_DNA"/>
</dbReference>
<keyword evidence="9" id="KW-1185">Reference proteome</keyword>
<dbReference type="PROSITE" id="PS00107">
    <property type="entry name" value="PROTEIN_KINASE_ATP"/>
    <property type="match status" value="1"/>
</dbReference>
<feature type="compositionally biased region" description="Pro residues" evidence="6">
    <location>
        <begin position="62"/>
        <end position="75"/>
    </location>
</feature>
<keyword evidence="1 8" id="KW-0808">Transferase</keyword>
<dbReference type="PROSITE" id="PS50011">
    <property type="entry name" value="PROTEIN_KINASE_DOM"/>
    <property type="match status" value="1"/>
</dbReference>
<dbReference type="PROSITE" id="PS00108">
    <property type="entry name" value="PROTEIN_KINASE_ST"/>
    <property type="match status" value="1"/>
</dbReference>
<dbReference type="Pfam" id="PF13490">
    <property type="entry name" value="zf-HC2"/>
    <property type="match status" value="1"/>
</dbReference>
<evidence type="ECO:0000256" key="6">
    <source>
        <dbReference type="SAM" id="MobiDB-lite"/>
    </source>
</evidence>
<proteinExistence type="predicted"/>
<dbReference type="KEGG" id="uli:ETAA1_43090"/>
<accession>A0A517XXU2</accession>
<sequence>MSSRPSRFGPCPTRDALSAYLRGSLPRAAQDGLEAHLSDCEACILRLGDLATPPATGKTPADRPPGWTPFDPPQPDTGSGPRRLGQYRLHEVIGRGGMGKVHRAWHERLKRWVAVKVLPAGRSGDADWVARFDREMEVVGQLDHPNIVRATDAGDAEGVRYLVMELLDGADLARVCKTCHPVPVADACEIIRQAALGLQHAHDHQLVHRDVKPHNLMLAAGGVKVLDLGLALFRTPGPVGGGLTTAGQVMGTPDYMAPEQWDDFRRVDARADLYALGCTLYHLLTGKPPFDRCGTPTTPGGLAAERPEVPAEVVSLCDRMTARDPAMRPATATEVAVALAPLAAGADLPALLARVPVEVAVTSDWAFLPPVPASTRTPVPAPRRSRRMWVGVTTAALAVVAVTAVVFARGNGDATPPVPPPAPDTPSKEAPIPDAARAPEKGEWVRLLKKAPEPRLWKGGFGTHVFHDPAAEALSIQTISRALIPLGHMAECGYHIQVSVRQTRWTGYVGVYFGGRTGADGRFTFQVIELRPFQPQAGQPFVVSRETGEIQPGGQLAHSSTHLFASTILPHPPGNQEQMVELMVDRRKLQWVRWDGVPCHELTGTTENNRFQPADYVGEFGIYVSTGATLVRSARYMSRP</sequence>
<dbReference type="CDD" id="cd14014">
    <property type="entry name" value="STKc_PknB_like"/>
    <property type="match status" value="1"/>
</dbReference>
<dbReference type="SMART" id="SM00220">
    <property type="entry name" value="S_TKc"/>
    <property type="match status" value="1"/>
</dbReference>